<reference evidence="1" key="1">
    <citation type="submission" date="2019-04" db="EMBL/GenBank/DDBJ databases">
        <title>Genome assembly of Zosterops borbonicus 15179.</title>
        <authorList>
            <person name="Leroy T."/>
            <person name="Anselmetti Y."/>
            <person name="Tilak M.-K."/>
            <person name="Nabholz B."/>
        </authorList>
    </citation>
    <scope>NUCLEOTIDE SEQUENCE</scope>
    <source>
        <strain evidence="1">HGM_15179</strain>
        <tissue evidence="1">Muscle</tissue>
    </source>
</reference>
<name>A0A8K1GKE1_9PASS</name>
<organism evidence="1 2">
    <name type="scientific">Zosterops borbonicus</name>
    <dbReference type="NCBI Taxonomy" id="364589"/>
    <lineage>
        <taxon>Eukaryota</taxon>
        <taxon>Metazoa</taxon>
        <taxon>Chordata</taxon>
        <taxon>Craniata</taxon>
        <taxon>Vertebrata</taxon>
        <taxon>Euteleostomi</taxon>
        <taxon>Archelosauria</taxon>
        <taxon>Archosauria</taxon>
        <taxon>Dinosauria</taxon>
        <taxon>Saurischia</taxon>
        <taxon>Theropoda</taxon>
        <taxon>Coelurosauria</taxon>
        <taxon>Aves</taxon>
        <taxon>Neognathae</taxon>
        <taxon>Neoaves</taxon>
        <taxon>Telluraves</taxon>
        <taxon>Australaves</taxon>
        <taxon>Passeriformes</taxon>
        <taxon>Sylvioidea</taxon>
        <taxon>Zosteropidae</taxon>
        <taxon>Zosterops</taxon>
    </lineage>
</organism>
<dbReference type="AlphaFoldDB" id="A0A8K1GKE1"/>
<comment type="caution">
    <text evidence="1">The sequence shown here is derived from an EMBL/GenBank/DDBJ whole genome shotgun (WGS) entry which is preliminary data.</text>
</comment>
<gene>
    <name evidence="1" type="ORF">HGM15179_007305</name>
</gene>
<dbReference type="OrthoDB" id="9218607at2759"/>
<dbReference type="Proteomes" id="UP000796761">
    <property type="component" value="Unassembled WGS sequence"/>
</dbReference>
<dbReference type="EMBL" id="SWJQ01000172">
    <property type="protein sequence ID" value="TRZ19813.1"/>
    <property type="molecule type" value="Genomic_DNA"/>
</dbReference>
<proteinExistence type="predicted"/>
<keyword evidence="2" id="KW-1185">Reference proteome</keyword>
<evidence type="ECO:0000313" key="2">
    <source>
        <dbReference type="Proteomes" id="UP000796761"/>
    </source>
</evidence>
<evidence type="ECO:0000313" key="1">
    <source>
        <dbReference type="EMBL" id="TRZ19813.1"/>
    </source>
</evidence>
<accession>A0A8K1GKE1</accession>
<protein>
    <submittedName>
        <fullName evidence="1">Uncharacterized protein</fullName>
    </submittedName>
</protein>
<sequence>MGQELRAVLSCSSDRPAGVGYASRSGTKLRVIQNAKMGESASDLENADVHPGMGVDTVIKQFVLKVVAIMELVWLLGFVAVQLDGSVERVT</sequence>